<accession>A0A7V7RM50</accession>
<name>A0A7V7RM50_9BACI</name>
<dbReference type="SUPFAM" id="SSF56784">
    <property type="entry name" value="HAD-like"/>
    <property type="match status" value="1"/>
</dbReference>
<dbReference type="NCBIfam" id="TIGR00099">
    <property type="entry name" value="Cof-subfamily"/>
    <property type="match status" value="1"/>
</dbReference>
<dbReference type="OrthoDB" id="9806027at2"/>
<dbReference type="CDD" id="cd07516">
    <property type="entry name" value="HAD_Pase"/>
    <property type="match status" value="1"/>
</dbReference>
<dbReference type="RefSeq" id="WP_151573748.1">
    <property type="nucleotide sequence ID" value="NZ_WBOT01000003.1"/>
</dbReference>
<dbReference type="PANTHER" id="PTHR10000:SF55">
    <property type="entry name" value="5-AMINO-6-(5-PHOSPHO-D-RIBITYLAMINO)URACIL PHOSPHATASE YCSE"/>
    <property type="match status" value="1"/>
</dbReference>
<comment type="caution">
    <text evidence="1">The sequence shown here is derived from an EMBL/GenBank/DDBJ whole genome shotgun (WGS) entry which is preliminary data.</text>
</comment>
<gene>
    <name evidence="1" type="ORF">F7732_10030</name>
</gene>
<dbReference type="EMBL" id="WBOT01000003">
    <property type="protein sequence ID" value="KAB2332433.1"/>
    <property type="molecule type" value="Genomic_DNA"/>
</dbReference>
<dbReference type="SFLD" id="SFLDG01140">
    <property type="entry name" value="C2.B:_Phosphomannomutase_and_P"/>
    <property type="match status" value="1"/>
</dbReference>
<dbReference type="Pfam" id="PF08282">
    <property type="entry name" value="Hydrolase_3"/>
    <property type="match status" value="1"/>
</dbReference>
<dbReference type="GO" id="GO:0005829">
    <property type="term" value="C:cytosol"/>
    <property type="evidence" value="ECO:0007669"/>
    <property type="project" value="TreeGrafter"/>
</dbReference>
<keyword evidence="2" id="KW-1185">Reference proteome</keyword>
<keyword evidence="1" id="KW-0378">Hydrolase</keyword>
<dbReference type="Gene3D" id="3.40.50.1000">
    <property type="entry name" value="HAD superfamily/HAD-like"/>
    <property type="match status" value="1"/>
</dbReference>
<dbReference type="InterPro" id="IPR023214">
    <property type="entry name" value="HAD_sf"/>
</dbReference>
<reference evidence="1 2" key="1">
    <citation type="journal article" date="2014" name="Arch. Microbiol.">
        <title>Bacillus mesophilum sp. nov., strain IITR-54T, a novel 4-chlorobiphenyl dechlorinating bacterium.</title>
        <authorList>
            <person name="Manickam N."/>
            <person name="Singh N.K."/>
            <person name="Bajaj A."/>
            <person name="Kumar R.M."/>
            <person name="Kaur G."/>
            <person name="Kaur N."/>
            <person name="Bala M."/>
            <person name="Kumar A."/>
            <person name="Mayilraj S."/>
        </authorList>
    </citation>
    <scope>NUCLEOTIDE SEQUENCE [LARGE SCALE GENOMIC DNA]</scope>
    <source>
        <strain evidence="1 2">IITR-54</strain>
    </source>
</reference>
<dbReference type="Proteomes" id="UP000441354">
    <property type="component" value="Unassembled WGS sequence"/>
</dbReference>
<dbReference type="GO" id="GO:0016791">
    <property type="term" value="F:phosphatase activity"/>
    <property type="evidence" value="ECO:0007669"/>
    <property type="project" value="TreeGrafter"/>
</dbReference>
<organism evidence="1 2">
    <name type="scientific">Bacillus mesophilum</name>
    <dbReference type="NCBI Taxonomy" id="1071718"/>
    <lineage>
        <taxon>Bacteria</taxon>
        <taxon>Bacillati</taxon>
        <taxon>Bacillota</taxon>
        <taxon>Bacilli</taxon>
        <taxon>Bacillales</taxon>
        <taxon>Bacillaceae</taxon>
        <taxon>Bacillus</taxon>
    </lineage>
</organism>
<dbReference type="InterPro" id="IPR036412">
    <property type="entry name" value="HAD-like_sf"/>
</dbReference>
<dbReference type="SFLD" id="SFLDS00003">
    <property type="entry name" value="Haloacid_Dehalogenase"/>
    <property type="match status" value="1"/>
</dbReference>
<evidence type="ECO:0000313" key="1">
    <source>
        <dbReference type="EMBL" id="KAB2332433.1"/>
    </source>
</evidence>
<sequence>MIKCIASDMDGTLLTATQTVTDENIAAIKKAQEKGIEVVVATGRSYQEAIFVLEEAGLECPIICANGAEVRSAQGQIVSNSPLDKELATRTAKALTELEVYYEVYTNQGTYTVDEKRGITIMADIFLSGNQEADVKKVLKAAEERFEKGLVHKVDSYDVLFESEDHQIYKLLAFTFDPGRMQEAKEALQNFEGLIISSSGHGNLELTSKSAQKGVALEAFVREKGISLEETMALGDNYNDLSMFKVVGRAVAMGNADDYIKSQCHMVTLTNEESGVGKAILDVL</sequence>
<dbReference type="InterPro" id="IPR006379">
    <property type="entry name" value="HAD-SF_hydro_IIB"/>
</dbReference>
<protein>
    <submittedName>
        <fullName evidence="1">HAD family hydrolase</fullName>
    </submittedName>
</protein>
<dbReference type="Gene3D" id="3.30.1240.10">
    <property type="match status" value="1"/>
</dbReference>
<proteinExistence type="predicted"/>
<dbReference type="PANTHER" id="PTHR10000">
    <property type="entry name" value="PHOSPHOSERINE PHOSPHATASE"/>
    <property type="match status" value="1"/>
</dbReference>
<dbReference type="AlphaFoldDB" id="A0A7V7RM50"/>
<dbReference type="GO" id="GO:0000287">
    <property type="term" value="F:magnesium ion binding"/>
    <property type="evidence" value="ECO:0007669"/>
    <property type="project" value="TreeGrafter"/>
</dbReference>
<dbReference type="NCBIfam" id="TIGR01484">
    <property type="entry name" value="HAD-SF-IIB"/>
    <property type="match status" value="1"/>
</dbReference>
<dbReference type="InterPro" id="IPR000150">
    <property type="entry name" value="Cof"/>
</dbReference>
<evidence type="ECO:0000313" key="2">
    <source>
        <dbReference type="Proteomes" id="UP000441354"/>
    </source>
</evidence>